<sequence length="1270" mass="146036">HPRKCDAFCSPSSLHSLPGLRTLKILPKIKLALYHNGARPFPRINSPTLPATSIHCSSIFPALRSASLHRLESYNLSLCSLPVVVRFSLSVSCSISRVQEFRISSHQFGQRGQGCQRMDKSWMRKKKFSVDYIEGVRSFISFVEEHIGHDNDIYCPCKSCLNVYKEPIQGVFAHLMINGIDHGYTTWVYHGESSNSNMDNTSDIGVDNPMEGYEDFDEELFDLLDEHQNFIYSEATNGGNFTNKGYEEYADMLGTTQEELYPNCTKYSKFSFIVKMLHLKVYNKWSNKSFDMLLKLLQDVLPEDNLVPKSFYEAKSMLRSLGLGYIPIHACRYDCALYWKENEFLEACPVCSTSRWKIDDGKGKKIPWKLLRYFPLKPRLRRLYMSSKTAAEMRWHKDKCNDDDGWLRHPADSKEWKDFDLQFPSFAEDARNIRLGLASDGFNPFGNMSNSYSMWPVVLTPYNLPPWMCMKEPYLFLTLLIPGPTAPGKDIDIYMQPLIDELKELWSDGIQTFDTHSKSNFQLHAAVLWTINDFPAYGNLSGWSTKGYLACPVCNKDGLGQKLKSKIGYLGHRRFLPIRHRWRKDKKFNGKRELRGPPSFLLGDDVMEQLRHVTERLPGKHPKIVNKRKRPSDDLNWVKQSIFFTLPYWEKLKLRHNLDVMHIEKNICDNVVGTLLNMPGKTKDTVKARQDLQEMNIRDELHLQGRSDGKYEMPIACYTMTKEERRDFCQFLREVKFPDGYASNISRCANVSEGKLTGLKSHDCHVLLQRLLPVGVRGSMDERVSSVLAELGDFFHRLCCKTLREEAVSALEADIITILCKLEMIYPPAFFDVMVHLAVHLPHELKIGGPVQYRWMYPIERYLNTLKGFVRNRAHPEGSIAEAYLVDECLTFCSMYLDGIETQFNALERNFDIEVDGKLSVFSSKLRPLGHGKPVTMSVEDLDMVHWYVLSNCEEVLPYLEEHLDSIDGVDPTRKQEIHRTQFSSWFKKRITNALCSNRDDEKMLALHALSCRPSNGVVKYTGCIINGVRFHTRERESRLKTQNSGIVVEGNHLDEVIDFYGVLVDIVRLDYVRDKQVILFKCEWFDVDRRKSRIMKDGAITSIKVDRLWYSSDPYILATQAKQIFYINDPKLGSNWRVVQRLNHRHIFSGDIESVDILDDDDIVNDDVAYQDDELTDEASTVVNADGDVERSLHRAGVVAEVIDQVVVEGNKRDELDQGVEEDQDSDNSSDDAVQFAVLHQGVEEEQYSNQSNEEAEMDSVSHSSKDGD</sequence>
<dbReference type="PANTHER" id="PTHR10775">
    <property type="entry name" value="OS08G0208400 PROTEIN"/>
    <property type="match status" value="1"/>
</dbReference>
<dbReference type="PANTHER" id="PTHR10775:SF185">
    <property type="entry name" value="OS08G0208400 PROTEIN"/>
    <property type="match status" value="1"/>
</dbReference>
<dbReference type="InterPro" id="IPR004242">
    <property type="entry name" value="Transposase_21"/>
</dbReference>
<evidence type="ECO:0000259" key="3">
    <source>
        <dbReference type="Pfam" id="PF13960"/>
    </source>
</evidence>
<proteinExistence type="predicted"/>
<dbReference type="Pfam" id="PF13952">
    <property type="entry name" value="DUF4216"/>
    <property type="match status" value="1"/>
</dbReference>
<reference evidence="5" key="1">
    <citation type="submission" date="2022-08" db="EMBL/GenBank/DDBJ databases">
        <authorList>
            <person name="Gutierrez-Valencia J."/>
        </authorList>
    </citation>
    <scope>NUCLEOTIDE SEQUENCE</scope>
</reference>
<dbReference type="InterPro" id="IPR025452">
    <property type="entry name" value="DUF4218"/>
</dbReference>
<dbReference type="InterPro" id="IPR029480">
    <property type="entry name" value="Transpos_assoc"/>
</dbReference>
<gene>
    <name evidence="5" type="ORF">LITE_LOCUS49011</name>
</gene>
<feature type="domain" description="DUF4216" evidence="2">
    <location>
        <begin position="1069"/>
        <end position="1140"/>
    </location>
</feature>
<evidence type="ECO:0000313" key="6">
    <source>
        <dbReference type="Proteomes" id="UP001154282"/>
    </source>
</evidence>
<feature type="region of interest" description="Disordered" evidence="1">
    <location>
        <begin position="1214"/>
        <end position="1270"/>
    </location>
</feature>
<evidence type="ECO:0000313" key="5">
    <source>
        <dbReference type="EMBL" id="CAI0558999.1"/>
    </source>
</evidence>
<keyword evidence="6" id="KW-1185">Reference proteome</keyword>
<comment type="caution">
    <text evidence="5">The sequence shown here is derived from an EMBL/GenBank/DDBJ whole genome shotgun (WGS) entry which is preliminary data.</text>
</comment>
<dbReference type="EMBL" id="CAMGYJ010000011">
    <property type="protein sequence ID" value="CAI0558999.1"/>
    <property type="molecule type" value="Genomic_DNA"/>
</dbReference>
<accession>A0AAV0RR41</accession>
<protein>
    <submittedName>
        <fullName evidence="5">Uncharacterized protein</fullName>
    </submittedName>
</protein>
<feature type="domain" description="Transposase-associated" evidence="4">
    <location>
        <begin position="120"/>
        <end position="192"/>
    </location>
</feature>
<dbReference type="Pfam" id="PF13960">
    <property type="entry name" value="DUF4218"/>
    <property type="match status" value="1"/>
</dbReference>
<dbReference type="AlphaFoldDB" id="A0AAV0RR41"/>
<dbReference type="Proteomes" id="UP001154282">
    <property type="component" value="Unassembled WGS sequence"/>
</dbReference>
<name>A0AAV0RR41_9ROSI</name>
<feature type="domain" description="DUF4218" evidence="3">
    <location>
        <begin position="798"/>
        <end position="910"/>
    </location>
</feature>
<evidence type="ECO:0000256" key="1">
    <source>
        <dbReference type="SAM" id="MobiDB-lite"/>
    </source>
</evidence>
<organism evidence="5 6">
    <name type="scientific">Linum tenue</name>
    <dbReference type="NCBI Taxonomy" id="586396"/>
    <lineage>
        <taxon>Eukaryota</taxon>
        <taxon>Viridiplantae</taxon>
        <taxon>Streptophyta</taxon>
        <taxon>Embryophyta</taxon>
        <taxon>Tracheophyta</taxon>
        <taxon>Spermatophyta</taxon>
        <taxon>Magnoliopsida</taxon>
        <taxon>eudicotyledons</taxon>
        <taxon>Gunneridae</taxon>
        <taxon>Pentapetalae</taxon>
        <taxon>rosids</taxon>
        <taxon>fabids</taxon>
        <taxon>Malpighiales</taxon>
        <taxon>Linaceae</taxon>
        <taxon>Linum</taxon>
    </lineage>
</organism>
<evidence type="ECO:0000259" key="4">
    <source>
        <dbReference type="Pfam" id="PF13963"/>
    </source>
</evidence>
<dbReference type="Pfam" id="PF13963">
    <property type="entry name" value="Transpos_assoc"/>
    <property type="match status" value="1"/>
</dbReference>
<dbReference type="Pfam" id="PF02992">
    <property type="entry name" value="Transposase_21"/>
    <property type="match status" value="1"/>
</dbReference>
<dbReference type="InterPro" id="IPR025312">
    <property type="entry name" value="DUF4216"/>
</dbReference>
<feature type="non-terminal residue" evidence="5">
    <location>
        <position position="1"/>
    </location>
</feature>
<feature type="compositionally biased region" description="Acidic residues" evidence="1">
    <location>
        <begin position="1218"/>
        <end position="1231"/>
    </location>
</feature>
<evidence type="ECO:0000259" key="2">
    <source>
        <dbReference type="Pfam" id="PF13952"/>
    </source>
</evidence>